<reference evidence="4 5" key="1">
    <citation type="journal article" date="2012" name="J. Bacteriol.">
        <title>Genome Sequence of the Filamentous Bacterium Fibrisoma limi BUZ 3T.</title>
        <authorList>
            <person name="Filippini M."/>
            <person name="Qi W."/>
            <person name="Jaenicke S."/>
            <person name="Goesmann A."/>
            <person name="Smits T.H."/>
            <person name="Bagheri H.C."/>
        </authorList>
    </citation>
    <scope>NUCLEOTIDE SEQUENCE [LARGE SCALE GENOMIC DNA]</scope>
    <source>
        <strain evidence="5">BUZ 3T</strain>
    </source>
</reference>
<evidence type="ECO:0000313" key="5">
    <source>
        <dbReference type="Proteomes" id="UP000009309"/>
    </source>
</evidence>
<dbReference type="Pfam" id="PF13229">
    <property type="entry name" value="Beta_helix"/>
    <property type="match status" value="1"/>
</dbReference>
<keyword evidence="1" id="KW-0732">Signal</keyword>
<sequence>MRIWLILLTMTLAGRAWAQSCNCTYTITKAGSYDGRTLKIGPGATVCIQAGKYNYLRLNNFVGAPDNPIKFVNCGGLVDVNYPTGSTTGIAIQGSRYFQITGTGTPGLEYGIRISATGSGISGLNITGKSSDCEVDHLEVSNAGFAGIMIKTDPTCDVSTQRSSFAMYNVKVHHNYVHDVKGEGLYIGNSFWNEGQSRTCDGASVKVLPHNIYGLEISYNRTVNTGCEGIQYACAPESQVHHNTVLNSGIDPFDPYQDNGVQIGGGVSGSFYNNTIHKAKGIGLIIVGHLGPNYIYNNIIAEAVSNGIFVDERSGSLPNAEVALVNNTIVSAGEEGIKLYNETQNTSILNNAVVMVGSNKYISTLSSKVRFTAQNNYTSANPGEARFVDPYGGNLRPASGSPLINAGQNTSRYGVVTDLDDRARPQGGTYDIGAYESGQSGARQGAKSEAVAAAESAVVLVRAYPSPATDQLVVRLSNEELIEQVSIVDGNGRELGRHTASTPASELSVPVGQLGKGIYLLRVGTASRQYGGRFLKN</sequence>
<dbReference type="eggNOG" id="COG4099">
    <property type="taxonomic scope" value="Bacteria"/>
</dbReference>
<dbReference type="RefSeq" id="WP_009284553.1">
    <property type="nucleotide sequence ID" value="NZ_CAIT01000009.1"/>
</dbReference>
<protein>
    <recommendedName>
        <fullName evidence="6">Secretion system C-terminal sorting domain-containing protein</fullName>
    </recommendedName>
</protein>
<name>I2GQ10_9BACT</name>
<proteinExistence type="predicted"/>
<dbReference type="NCBIfam" id="TIGR04183">
    <property type="entry name" value="Por_Secre_tail"/>
    <property type="match status" value="1"/>
</dbReference>
<accession>I2GQ10</accession>
<dbReference type="OrthoDB" id="9805017at2"/>
<gene>
    <name evidence="4" type="ORF">BN8_05289</name>
</gene>
<dbReference type="InterPro" id="IPR012334">
    <property type="entry name" value="Pectin_lyas_fold"/>
</dbReference>
<keyword evidence="5" id="KW-1185">Reference proteome</keyword>
<dbReference type="InterPro" id="IPR026444">
    <property type="entry name" value="Secre_tail"/>
</dbReference>
<organism evidence="4 5">
    <name type="scientific">Fibrisoma limi BUZ 3</name>
    <dbReference type="NCBI Taxonomy" id="1185876"/>
    <lineage>
        <taxon>Bacteria</taxon>
        <taxon>Pseudomonadati</taxon>
        <taxon>Bacteroidota</taxon>
        <taxon>Cytophagia</taxon>
        <taxon>Cytophagales</taxon>
        <taxon>Spirosomataceae</taxon>
        <taxon>Fibrisoma</taxon>
    </lineage>
</organism>
<evidence type="ECO:0008006" key="6">
    <source>
        <dbReference type="Google" id="ProtNLM"/>
    </source>
</evidence>
<dbReference type="InterPro" id="IPR011050">
    <property type="entry name" value="Pectin_lyase_fold/virulence"/>
</dbReference>
<dbReference type="STRING" id="1185876.BN8_05289"/>
<evidence type="ECO:0000259" key="3">
    <source>
        <dbReference type="Pfam" id="PF18962"/>
    </source>
</evidence>
<dbReference type="SUPFAM" id="SSF51126">
    <property type="entry name" value="Pectin lyase-like"/>
    <property type="match status" value="1"/>
</dbReference>
<evidence type="ECO:0000313" key="4">
    <source>
        <dbReference type="EMBL" id="CCH55988.1"/>
    </source>
</evidence>
<dbReference type="InterPro" id="IPR006626">
    <property type="entry name" value="PbH1"/>
</dbReference>
<dbReference type="Pfam" id="PF18962">
    <property type="entry name" value="Por_Secre_tail"/>
    <property type="match status" value="1"/>
</dbReference>
<dbReference type="InterPro" id="IPR059226">
    <property type="entry name" value="Choice_anch_Q_dom"/>
</dbReference>
<evidence type="ECO:0000259" key="2">
    <source>
        <dbReference type="Pfam" id="PF13229"/>
    </source>
</evidence>
<feature type="domain" description="Right handed beta helix" evidence="2">
    <location>
        <begin position="215"/>
        <end position="352"/>
    </location>
</feature>
<dbReference type="NCBIfam" id="NF041518">
    <property type="entry name" value="choice_anch_Q"/>
    <property type="match status" value="1"/>
</dbReference>
<dbReference type="SMART" id="SM00710">
    <property type="entry name" value="PbH1"/>
    <property type="match status" value="7"/>
</dbReference>
<dbReference type="Proteomes" id="UP000009309">
    <property type="component" value="Unassembled WGS sequence"/>
</dbReference>
<feature type="domain" description="Secretion system C-terminal sorting" evidence="3">
    <location>
        <begin position="464"/>
        <end position="528"/>
    </location>
</feature>
<feature type="chain" id="PRO_5003659791" description="Secretion system C-terminal sorting domain-containing protein" evidence="1">
    <location>
        <begin position="19"/>
        <end position="537"/>
    </location>
</feature>
<dbReference type="AlphaFoldDB" id="I2GQ10"/>
<evidence type="ECO:0000256" key="1">
    <source>
        <dbReference type="SAM" id="SignalP"/>
    </source>
</evidence>
<dbReference type="Gene3D" id="2.160.20.10">
    <property type="entry name" value="Single-stranded right-handed beta-helix, Pectin lyase-like"/>
    <property type="match status" value="1"/>
</dbReference>
<feature type="signal peptide" evidence="1">
    <location>
        <begin position="1"/>
        <end position="18"/>
    </location>
</feature>
<dbReference type="InterPro" id="IPR039448">
    <property type="entry name" value="Beta_helix"/>
</dbReference>
<dbReference type="EMBL" id="CAIT01000009">
    <property type="protein sequence ID" value="CCH55988.1"/>
    <property type="molecule type" value="Genomic_DNA"/>
</dbReference>
<comment type="caution">
    <text evidence="4">The sequence shown here is derived from an EMBL/GenBank/DDBJ whole genome shotgun (WGS) entry which is preliminary data.</text>
</comment>